<organism evidence="9 10">
    <name type="scientific">Fructobacillus papyrifericola</name>
    <dbReference type="NCBI Taxonomy" id="2713172"/>
    <lineage>
        <taxon>Bacteria</taxon>
        <taxon>Bacillati</taxon>
        <taxon>Bacillota</taxon>
        <taxon>Bacilli</taxon>
        <taxon>Lactobacillales</taxon>
        <taxon>Lactobacillaceae</taxon>
        <taxon>Fructobacillus</taxon>
    </lineage>
</organism>
<reference evidence="9 10" key="1">
    <citation type="submission" date="2020-02" db="EMBL/GenBank/DDBJ databases">
        <title>Fructobacillus sp. isolated from paper mulberry of Taiwan.</title>
        <authorList>
            <person name="Lin S.-T."/>
        </authorList>
    </citation>
    <scope>NUCLEOTIDE SEQUENCE [LARGE SCALE GENOMIC DNA]</scope>
    <source>
        <strain evidence="9 10">M1-21</strain>
    </source>
</reference>
<dbReference type="PANTHER" id="PTHR34979:SF1">
    <property type="entry name" value="INNER MEMBRANE PROTEIN YGAZ"/>
    <property type="match status" value="1"/>
</dbReference>
<evidence type="ECO:0000313" key="10">
    <source>
        <dbReference type="Proteomes" id="UP000735205"/>
    </source>
</evidence>
<protein>
    <submittedName>
        <fullName evidence="9">Branched-chain amino acid transporter AzlC</fullName>
    </submittedName>
</protein>
<dbReference type="Proteomes" id="UP000735205">
    <property type="component" value="Unassembled WGS sequence"/>
</dbReference>
<accession>A0ABS5QUR5</accession>
<comment type="similarity">
    <text evidence="2">Belongs to the AzlC family.</text>
</comment>
<dbReference type="EMBL" id="JAAMFJ010000001">
    <property type="protein sequence ID" value="MBS9336074.1"/>
    <property type="molecule type" value="Genomic_DNA"/>
</dbReference>
<evidence type="ECO:0000256" key="3">
    <source>
        <dbReference type="ARBA" id="ARBA00022448"/>
    </source>
</evidence>
<dbReference type="PANTHER" id="PTHR34979">
    <property type="entry name" value="INNER MEMBRANE PROTEIN YGAZ"/>
    <property type="match status" value="1"/>
</dbReference>
<evidence type="ECO:0000256" key="5">
    <source>
        <dbReference type="ARBA" id="ARBA00022692"/>
    </source>
</evidence>
<feature type="transmembrane region" description="Helical" evidence="8">
    <location>
        <begin position="99"/>
        <end position="118"/>
    </location>
</feature>
<keyword evidence="5 8" id="KW-0812">Transmembrane</keyword>
<evidence type="ECO:0000256" key="2">
    <source>
        <dbReference type="ARBA" id="ARBA00010735"/>
    </source>
</evidence>
<feature type="transmembrane region" description="Helical" evidence="8">
    <location>
        <begin position="159"/>
        <end position="178"/>
    </location>
</feature>
<feature type="transmembrane region" description="Helical" evidence="8">
    <location>
        <begin position="127"/>
        <end position="153"/>
    </location>
</feature>
<proteinExistence type="inferred from homology"/>
<keyword evidence="6 8" id="KW-1133">Transmembrane helix</keyword>
<evidence type="ECO:0000313" key="9">
    <source>
        <dbReference type="EMBL" id="MBS9336074.1"/>
    </source>
</evidence>
<name>A0ABS5QUR5_9LACO</name>
<evidence type="ECO:0000256" key="1">
    <source>
        <dbReference type="ARBA" id="ARBA00004651"/>
    </source>
</evidence>
<evidence type="ECO:0000256" key="6">
    <source>
        <dbReference type="ARBA" id="ARBA00022989"/>
    </source>
</evidence>
<keyword evidence="3" id="KW-0813">Transport</keyword>
<evidence type="ECO:0000256" key="7">
    <source>
        <dbReference type="ARBA" id="ARBA00023136"/>
    </source>
</evidence>
<comment type="caution">
    <text evidence="9">The sequence shown here is derived from an EMBL/GenBank/DDBJ whole genome shotgun (WGS) entry which is preliminary data.</text>
</comment>
<feature type="transmembrane region" description="Helical" evidence="8">
    <location>
        <begin position="37"/>
        <end position="60"/>
    </location>
</feature>
<keyword evidence="4" id="KW-1003">Cell membrane</keyword>
<dbReference type="Pfam" id="PF03591">
    <property type="entry name" value="AzlC"/>
    <property type="match status" value="1"/>
</dbReference>
<evidence type="ECO:0000256" key="8">
    <source>
        <dbReference type="SAM" id="Phobius"/>
    </source>
</evidence>
<comment type="subcellular location">
    <subcellularLocation>
        <location evidence="1">Cell membrane</location>
        <topology evidence="1">Multi-pass membrane protein</topology>
    </subcellularLocation>
</comment>
<feature type="transmembrane region" description="Helical" evidence="8">
    <location>
        <begin position="12"/>
        <end position="31"/>
    </location>
</feature>
<sequence length="231" mass="26493">MNKELRFALIKTLPIMTGFVFLGITYGLYMHQLGFNFWYPTLMALTIFGGSIEFVIANALLKAFNPWLTLTLTLIINSRHFFYGLSMLEKYKNTGLKKLYLIFGLCDETFSINFATVLPDDLKEKKYYFYVTLLNHFYWVFGAFVGGIAGSFISFQIKGIDFVLVALFIVLFMSQFMVKAQRSSSLMGLFVGLVSLLIFGSQFFLPIAMLLMVLLFWFEYKKEGPAHDGTE</sequence>
<feature type="transmembrane region" description="Helical" evidence="8">
    <location>
        <begin position="190"/>
        <end position="218"/>
    </location>
</feature>
<keyword evidence="10" id="KW-1185">Reference proteome</keyword>
<dbReference type="InterPro" id="IPR011606">
    <property type="entry name" value="Brnchd-chn_aa_trnsp_permease"/>
</dbReference>
<evidence type="ECO:0000256" key="4">
    <source>
        <dbReference type="ARBA" id="ARBA00022475"/>
    </source>
</evidence>
<gene>
    <name evidence="9" type="ORF">G6R28_02355</name>
</gene>
<keyword evidence="7 8" id="KW-0472">Membrane</keyword>